<dbReference type="AlphaFoldDB" id="A3PEN3"/>
<feature type="transmembrane region" description="Helical" evidence="1">
    <location>
        <begin position="12"/>
        <end position="29"/>
    </location>
</feature>
<keyword evidence="1" id="KW-0812">Transmembrane</keyword>
<keyword evidence="3" id="KW-1185">Reference proteome</keyword>
<organism evidence="2 3">
    <name type="scientific">Prochlorococcus marinus (strain MIT 9301)</name>
    <dbReference type="NCBI Taxonomy" id="167546"/>
    <lineage>
        <taxon>Bacteria</taxon>
        <taxon>Bacillati</taxon>
        <taxon>Cyanobacteriota</taxon>
        <taxon>Cyanophyceae</taxon>
        <taxon>Synechococcales</taxon>
        <taxon>Prochlorococcaceae</taxon>
        <taxon>Prochlorococcus</taxon>
    </lineage>
</organism>
<protein>
    <submittedName>
        <fullName evidence="2">Uncharacterized protein</fullName>
    </submittedName>
</protein>
<evidence type="ECO:0000313" key="2">
    <source>
        <dbReference type="EMBL" id="ABO18208.1"/>
    </source>
</evidence>
<proteinExistence type="predicted"/>
<dbReference type="EMBL" id="CP000576">
    <property type="protein sequence ID" value="ABO18208.1"/>
    <property type="molecule type" value="Genomic_DNA"/>
</dbReference>
<reference evidence="2 3" key="1">
    <citation type="journal article" date="2007" name="PLoS Genet.">
        <title>Patterns and implications of gene gain and loss in the evolution of Prochlorococcus.</title>
        <authorList>
            <person name="Kettler G.C."/>
            <person name="Martiny A.C."/>
            <person name="Huang K."/>
            <person name="Zucker J."/>
            <person name="Coleman M.L."/>
            <person name="Rodrigue S."/>
            <person name="Chen F."/>
            <person name="Lapidus A."/>
            <person name="Ferriera S."/>
            <person name="Johnson J."/>
            <person name="Steglich C."/>
            <person name="Church G.M."/>
            <person name="Richardson P."/>
            <person name="Chisholm S.W."/>
        </authorList>
    </citation>
    <scope>NUCLEOTIDE SEQUENCE [LARGE SCALE GENOMIC DNA]</scope>
    <source>
        <strain evidence="2 3">MIT 9301</strain>
    </source>
</reference>
<evidence type="ECO:0000313" key="3">
    <source>
        <dbReference type="Proteomes" id="UP000001430"/>
    </source>
</evidence>
<evidence type="ECO:0000256" key="1">
    <source>
        <dbReference type="SAM" id="Phobius"/>
    </source>
</evidence>
<accession>A3PEN3</accession>
<keyword evidence="1" id="KW-0472">Membrane</keyword>
<dbReference type="KEGG" id="pmg:P9301_15851"/>
<keyword evidence="1" id="KW-1133">Transmembrane helix</keyword>
<gene>
    <name evidence="2" type="ordered locus">P9301_15851</name>
</gene>
<sequence>MLFISNFMNIYLFWILFLALWAIVPLMIIKGRVDEAPNIQTSPKVKEKKKGWFN</sequence>
<dbReference type="HOGENOM" id="CLU_3028761_0_0_3"/>
<dbReference type="Proteomes" id="UP000001430">
    <property type="component" value="Chromosome"/>
</dbReference>
<name>A3PEN3_PROM0</name>
<dbReference type="eggNOG" id="ENOG5030921">
    <property type="taxonomic scope" value="Bacteria"/>
</dbReference>